<evidence type="ECO:0000256" key="2">
    <source>
        <dbReference type="SAM" id="SignalP"/>
    </source>
</evidence>
<protein>
    <recommendedName>
        <fullName evidence="5">AAA+ family ATPase</fullName>
    </recommendedName>
</protein>
<accession>A0ABP7JT28</accession>
<keyword evidence="4" id="KW-1185">Reference proteome</keyword>
<evidence type="ECO:0000313" key="4">
    <source>
        <dbReference type="Proteomes" id="UP001399917"/>
    </source>
</evidence>
<dbReference type="Proteomes" id="UP001399917">
    <property type="component" value="Unassembled WGS sequence"/>
</dbReference>
<comment type="caution">
    <text evidence="3">The sequence shown here is derived from an EMBL/GenBank/DDBJ whole genome shotgun (WGS) entry which is preliminary data.</text>
</comment>
<sequence length="108" mass="11765">MFGYDASMIKTVVTIAFATLASPVFAQTSDEDPNGTGIEMLGEGARQLLQRLLDQMAPAIDELEGFVDDMNAYHPPEILPNGDIIIRRRPLDDQPPPPDPDAGETIDL</sequence>
<feature type="region of interest" description="Disordered" evidence="1">
    <location>
        <begin position="87"/>
        <end position="108"/>
    </location>
</feature>
<feature type="chain" id="PRO_5047357937" description="AAA+ family ATPase" evidence="2">
    <location>
        <begin position="27"/>
        <end position="108"/>
    </location>
</feature>
<gene>
    <name evidence="3" type="ORF">GCM10022404_01050</name>
</gene>
<reference evidence="4" key="1">
    <citation type="journal article" date="2019" name="Int. J. Syst. Evol. Microbiol.">
        <title>The Global Catalogue of Microorganisms (GCM) 10K type strain sequencing project: providing services to taxonomists for standard genome sequencing and annotation.</title>
        <authorList>
            <consortium name="The Broad Institute Genomics Platform"/>
            <consortium name="The Broad Institute Genome Sequencing Center for Infectious Disease"/>
            <person name="Wu L."/>
            <person name="Ma J."/>
        </authorList>
    </citation>
    <scope>NUCLEOTIDE SEQUENCE [LARGE SCALE GENOMIC DNA]</scope>
    <source>
        <strain evidence="4">JCM 17190</strain>
    </source>
</reference>
<feature type="signal peptide" evidence="2">
    <location>
        <begin position="1"/>
        <end position="26"/>
    </location>
</feature>
<evidence type="ECO:0000313" key="3">
    <source>
        <dbReference type="EMBL" id="GAA3853462.1"/>
    </source>
</evidence>
<organism evidence="3 4">
    <name type="scientific">Celeribacter arenosi</name>
    <dbReference type="NCBI Taxonomy" id="792649"/>
    <lineage>
        <taxon>Bacteria</taxon>
        <taxon>Pseudomonadati</taxon>
        <taxon>Pseudomonadota</taxon>
        <taxon>Alphaproteobacteria</taxon>
        <taxon>Rhodobacterales</taxon>
        <taxon>Roseobacteraceae</taxon>
        <taxon>Celeribacter</taxon>
    </lineage>
</organism>
<dbReference type="EMBL" id="BAABDF010000001">
    <property type="protein sequence ID" value="GAA3853462.1"/>
    <property type="molecule type" value="Genomic_DNA"/>
</dbReference>
<keyword evidence="2" id="KW-0732">Signal</keyword>
<name>A0ABP7JT28_9RHOB</name>
<evidence type="ECO:0008006" key="5">
    <source>
        <dbReference type="Google" id="ProtNLM"/>
    </source>
</evidence>
<evidence type="ECO:0000256" key="1">
    <source>
        <dbReference type="SAM" id="MobiDB-lite"/>
    </source>
</evidence>
<proteinExistence type="predicted"/>